<organism evidence="11">
    <name type="scientific">marine metagenome</name>
    <dbReference type="NCBI Taxonomy" id="408172"/>
    <lineage>
        <taxon>unclassified sequences</taxon>
        <taxon>metagenomes</taxon>
        <taxon>ecological metagenomes</taxon>
    </lineage>
</organism>
<sequence>GVEPGFICEWVFDTTDSEAVAEIVGWLVERPLKIVVVLLGAWVVNRFVTRAVDRLVNRLVESRVKEEQEAESDDLVARMGRRARGKLQRIHEQTERSKQRALTLGAVLRSIASFAIYAMATLAMLGELGLNLGPFIAGAGIVGLAVGFGAQSLVADFIAGIFIIIEDQYGVGDFVDVGTASGTVEQVKFRTTVMRDVHGTVWVVPNSEIRRVGNSSQIWARTVLDVDVAYDTDIDLAASVIKSVADEVWNEGLESATILEEPEIWGVQNFGADAISIRLAVKTEPGEQWATGRVIRARLKKAFDVHGIEIPFPQRTVWVHTVTDRTKADAAGTEVRDDLLERRSGGDGDE</sequence>
<dbReference type="Pfam" id="PF21088">
    <property type="entry name" value="MS_channel_1st"/>
    <property type="match status" value="1"/>
</dbReference>
<evidence type="ECO:0000259" key="9">
    <source>
        <dbReference type="Pfam" id="PF21082"/>
    </source>
</evidence>
<feature type="non-terminal residue" evidence="11">
    <location>
        <position position="1"/>
    </location>
</feature>
<keyword evidence="4 7" id="KW-0812">Transmembrane</keyword>
<dbReference type="InterPro" id="IPR049278">
    <property type="entry name" value="MS_channel_C"/>
</dbReference>
<evidence type="ECO:0000256" key="3">
    <source>
        <dbReference type="ARBA" id="ARBA00022475"/>
    </source>
</evidence>
<comment type="subcellular location">
    <subcellularLocation>
        <location evidence="1">Cell membrane</location>
        <topology evidence="1">Multi-pass membrane protein</topology>
    </subcellularLocation>
</comment>
<dbReference type="SUPFAM" id="SSF50182">
    <property type="entry name" value="Sm-like ribonucleoproteins"/>
    <property type="match status" value="1"/>
</dbReference>
<dbReference type="PANTHER" id="PTHR30460">
    <property type="entry name" value="MODERATE CONDUCTANCE MECHANOSENSITIVE CHANNEL YBIO"/>
    <property type="match status" value="1"/>
</dbReference>
<feature type="domain" description="Mechanosensitive ion channel MscS C-terminal" evidence="9">
    <location>
        <begin position="223"/>
        <end position="310"/>
    </location>
</feature>
<dbReference type="InterPro" id="IPR011066">
    <property type="entry name" value="MscS_channel_C_sf"/>
</dbReference>
<dbReference type="Pfam" id="PF21082">
    <property type="entry name" value="MS_channel_3rd"/>
    <property type="match status" value="1"/>
</dbReference>
<dbReference type="FunFam" id="2.30.30.60:FF:000001">
    <property type="entry name" value="MscS Mechanosensitive ion channel"/>
    <property type="match status" value="1"/>
</dbReference>
<dbReference type="InterPro" id="IPR023408">
    <property type="entry name" value="MscS_beta-dom_sf"/>
</dbReference>
<dbReference type="InterPro" id="IPR011014">
    <property type="entry name" value="MscS_channel_TM-2"/>
</dbReference>
<dbReference type="GO" id="GO:0008381">
    <property type="term" value="F:mechanosensitive monoatomic ion channel activity"/>
    <property type="evidence" value="ECO:0007669"/>
    <property type="project" value="InterPro"/>
</dbReference>
<reference evidence="11" key="1">
    <citation type="submission" date="2018-05" db="EMBL/GenBank/DDBJ databases">
        <authorList>
            <person name="Lanie J.A."/>
            <person name="Ng W.-L."/>
            <person name="Kazmierczak K.M."/>
            <person name="Andrzejewski T.M."/>
            <person name="Davidsen T.M."/>
            <person name="Wayne K.J."/>
            <person name="Tettelin H."/>
            <person name="Glass J.I."/>
            <person name="Rusch D."/>
            <person name="Podicherti R."/>
            <person name="Tsui H.-C.T."/>
            <person name="Winkler M.E."/>
        </authorList>
    </citation>
    <scope>NUCLEOTIDE SEQUENCE</scope>
</reference>
<feature type="transmembrane region" description="Helical" evidence="7">
    <location>
        <begin position="106"/>
        <end position="126"/>
    </location>
</feature>
<dbReference type="SUPFAM" id="SSF82689">
    <property type="entry name" value="Mechanosensitive channel protein MscS (YggB), C-terminal domain"/>
    <property type="match status" value="1"/>
</dbReference>
<dbReference type="Gene3D" id="2.30.30.60">
    <property type="match status" value="1"/>
</dbReference>
<dbReference type="InterPro" id="IPR045276">
    <property type="entry name" value="YbiO_bact"/>
</dbReference>
<evidence type="ECO:0000256" key="5">
    <source>
        <dbReference type="ARBA" id="ARBA00022989"/>
    </source>
</evidence>
<dbReference type="SUPFAM" id="SSF82861">
    <property type="entry name" value="Mechanosensitive channel protein MscS (YggB), transmembrane region"/>
    <property type="match status" value="1"/>
</dbReference>
<evidence type="ECO:0000259" key="8">
    <source>
        <dbReference type="Pfam" id="PF00924"/>
    </source>
</evidence>
<feature type="transmembrane region" description="Helical" evidence="7">
    <location>
        <begin position="132"/>
        <end position="165"/>
    </location>
</feature>
<keyword evidence="5 7" id="KW-1133">Transmembrane helix</keyword>
<evidence type="ECO:0008006" key="12">
    <source>
        <dbReference type="Google" id="ProtNLM"/>
    </source>
</evidence>
<comment type="similarity">
    <text evidence="2">Belongs to the MscS (TC 1.A.23) family.</text>
</comment>
<name>A0A382KHL8_9ZZZZ</name>
<proteinExistence type="inferred from homology"/>
<dbReference type="InterPro" id="IPR006685">
    <property type="entry name" value="MscS_channel_2nd"/>
</dbReference>
<dbReference type="PANTHER" id="PTHR30460:SF0">
    <property type="entry name" value="MODERATE CONDUCTANCE MECHANOSENSITIVE CHANNEL YBIO"/>
    <property type="match status" value="1"/>
</dbReference>
<dbReference type="AlphaFoldDB" id="A0A382KHL8"/>
<protein>
    <recommendedName>
        <fullName evidence="12">Mechanosensitive ion channel protein MscS</fullName>
    </recommendedName>
</protein>
<accession>A0A382KHL8</accession>
<feature type="transmembrane region" description="Helical" evidence="7">
    <location>
        <begin position="31"/>
        <end position="48"/>
    </location>
</feature>
<dbReference type="Pfam" id="PF00924">
    <property type="entry name" value="MS_channel_2nd"/>
    <property type="match status" value="1"/>
</dbReference>
<evidence type="ECO:0000256" key="1">
    <source>
        <dbReference type="ARBA" id="ARBA00004651"/>
    </source>
</evidence>
<keyword evidence="6 7" id="KW-0472">Membrane</keyword>
<dbReference type="InterPro" id="IPR010920">
    <property type="entry name" value="LSM_dom_sf"/>
</dbReference>
<dbReference type="GO" id="GO:0005886">
    <property type="term" value="C:plasma membrane"/>
    <property type="evidence" value="ECO:0007669"/>
    <property type="project" value="UniProtKB-SubCell"/>
</dbReference>
<dbReference type="Gene3D" id="3.30.70.100">
    <property type="match status" value="1"/>
</dbReference>
<feature type="domain" description="Mechanosensitive ion channel transmembrane helices 2/3" evidence="10">
    <location>
        <begin position="111"/>
        <end position="151"/>
    </location>
</feature>
<dbReference type="EMBL" id="UINC01080717">
    <property type="protein sequence ID" value="SVC23918.1"/>
    <property type="molecule type" value="Genomic_DNA"/>
</dbReference>
<evidence type="ECO:0000256" key="7">
    <source>
        <dbReference type="SAM" id="Phobius"/>
    </source>
</evidence>
<dbReference type="InterPro" id="IPR049142">
    <property type="entry name" value="MS_channel_1st"/>
</dbReference>
<keyword evidence="3" id="KW-1003">Cell membrane</keyword>
<gene>
    <name evidence="11" type="ORF">METZ01_LOCUS276772</name>
</gene>
<evidence type="ECO:0000259" key="10">
    <source>
        <dbReference type="Pfam" id="PF21088"/>
    </source>
</evidence>
<evidence type="ECO:0000256" key="4">
    <source>
        <dbReference type="ARBA" id="ARBA00022692"/>
    </source>
</evidence>
<evidence type="ECO:0000256" key="6">
    <source>
        <dbReference type="ARBA" id="ARBA00023136"/>
    </source>
</evidence>
<dbReference type="Gene3D" id="1.10.287.1260">
    <property type="match status" value="1"/>
</dbReference>
<evidence type="ECO:0000256" key="2">
    <source>
        <dbReference type="ARBA" id="ARBA00008017"/>
    </source>
</evidence>
<feature type="domain" description="Mechanosensitive ion channel MscS" evidence="8">
    <location>
        <begin position="153"/>
        <end position="214"/>
    </location>
</feature>
<evidence type="ECO:0000313" key="11">
    <source>
        <dbReference type="EMBL" id="SVC23918.1"/>
    </source>
</evidence>